<evidence type="ECO:0000313" key="2">
    <source>
        <dbReference type="EMBL" id="AKB91379.1"/>
    </source>
</evidence>
<evidence type="ECO:0000256" key="1">
    <source>
        <dbReference type="SAM" id="SignalP"/>
    </source>
</evidence>
<dbReference type="EMBL" id="KP216856">
    <property type="protein sequence ID" value="AKB91379.1"/>
    <property type="molecule type" value="mRNA"/>
</dbReference>
<feature type="signal peptide" evidence="1">
    <location>
        <begin position="1"/>
        <end position="20"/>
    </location>
</feature>
<keyword evidence="1" id="KW-0732">Signal</keyword>
<dbReference type="AlphaFoldDB" id="A0A0E3SVB7"/>
<reference evidence="2" key="2">
    <citation type="submission" date="2014-12" db="EMBL/GenBank/DDBJ databases">
        <authorList>
            <person name="Jin A.-H."/>
            <person name="Dutertre S."/>
            <person name="Kaas Q."/>
            <person name="Lavergne V."/>
            <person name="Kubala P."/>
            <person name="Lewis R.J."/>
            <person name="Alewood P.F."/>
        </authorList>
    </citation>
    <scope>NUCLEOTIDE SEQUENCE</scope>
    <source>
        <tissue evidence="2">Venom duct</tissue>
    </source>
</reference>
<accession>A0A0E3SVB7</accession>
<sequence>MKLSVMFIVFLMLTMPMTDGGIIRSANNGENADALAGDRATKVLELLLKSSCPPACCPTC</sequence>
<feature type="chain" id="PRO_5002412088" evidence="1">
    <location>
        <begin position="21"/>
        <end position="60"/>
    </location>
</feature>
<organism evidence="2">
    <name type="scientific">Conus miles</name>
    <name type="common">Soldier cone</name>
    <name type="synonym">Mile cone</name>
    <dbReference type="NCBI Taxonomy" id="69564"/>
    <lineage>
        <taxon>Eukaryota</taxon>
        <taxon>Metazoa</taxon>
        <taxon>Spiralia</taxon>
        <taxon>Lophotrochozoa</taxon>
        <taxon>Mollusca</taxon>
        <taxon>Gastropoda</taxon>
        <taxon>Caenogastropoda</taxon>
        <taxon>Neogastropoda</taxon>
        <taxon>Conoidea</taxon>
        <taxon>Conidae</taxon>
        <taxon>Conus</taxon>
        <taxon>Rhizoconus</taxon>
    </lineage>
</organism>
<reference evidence="2" key="1">
    <citation type="journal article" date="2013" name="Mol. Cell. Proteomics">
        <title>Transcriptomic messiness in the venom duct of Conus miles contributes to conotoxin diversity.</title>
        <authorList>
            <person name="Jin A.H."/>
            <person name="Dutertre S."/>
            <person name="Kaas Q."/>
            <person name="Lavergne V."/>
            <person name="Kubala P."/>
            <person name="Lewis R.J."/>
            <person name="Alewood P.F."/>
        </authorList>
    </citation>
    <scope>NUCLEOTIDE SEQUENCE</scope>
    <source>
        <tissue evidence="2">Venom duct</tissue>
    </source>
</reference>
<protein>
    <submittedName>
        <fullName evidence="2">Conopeptide Mi041</fullName>
    </submittedName>
</protein>
<name>A0A0E3SVB7_CONMI</name>
<proteinExistence type="evidence at transcript level"/>